<keyword evidence="2" id="KW-0560">Oxidoreductase</keyword>
<dbReference type="SUPFAM" id="SSF51735">
    <property type="entry name" value="NAD(P)-binding Rossmann-fold domains"/>
    <property type="match status" value="1"/>
</dbReference>
<name>A0A0W8I6C3_9MICO</name>
<dbReference type="CDD" id="cd05233">
    <property type="entry name" value="SDR_c"/>
    <property type="match status" value="1"/>
</dbReference>
<dbReference type="GO" id="GO:0016491">
    <property type="term" value="F:oxidoreductase activity"/>
    <property type="evidence" value="ECO:0007669"/>
    <property type="project" value="UniProtKB-KW"/>
</dbReference>
<dbReference type="AlphaFoldDB" id="A0A0W8I6C3"/>
<dbReference type="PANTHER" id="PTHR44196">
    <property type="entry name" value="DEHYDROGENASE/REDUCTASE SDR FAMILY MEMBER 7B"/>
    <property type="match status" value="1"/>
</dbReference>
<dbReference type="SMART" id="SM00822">
    <property type="entry name" value="PKS_KR"/>
    <property type="match status" value="1"/>
</dbReference>
<evidence type="ECO:0000256" key="3">
    <source>
        <dbReference type="RuleBase" id="RU000363"/>
    </source>
</evidence>
<organism evidence="5 6">
    <name type="scientific">Serinicoccus chungangensis</name>
    <dbReference type="NCBI Taxonomy" id="767452"/>
    <lineage>
        <taxon>Bacteria</taxon>
        <taxon>Bacillati</taxon>
        <taxon>Actinomycetota</taxon>
        <taxon>Actinomycetes</taxon>
        <taxon>Micrococcales</taxon>
        <taxon>Ornithinimicrobiaceae</taxon>
        <taxon>Serinicoccus</taxon>
    </lineage>
</organism>
<dbReference type="PRINTS" id="PR00081">
    <property type="entry name" value="GDHRDH"/>
</dbReference>
<sequence>MAIVGASGALGSLLARRLVDEGARLLLVGRDEQRLRALGIDAPTVVADLGDATAGDRVAAAATEHLGGLDGVVNAAGIAAFGSLVDTPDEVIEEVFTTNVIGPAFLLRRLLPLLQESKGFVVNLSAILAERPMAGMGVYAASKAAMTCLDRALASELRRASVSVLDVRPPHTETGLADRPIHGTAPRLPQGLEPQVVADRIVRAIAAGDTELASDAFTSGD</sequence>
<comment type="caution">
    <text evidence="5">The sequence shown here is derived from an EMBL/GenBank/DDBJ whole genome shotgun (WGS) entry which is preliminary data.</text>
</comment>
<evidence type="ECO:0000313" key="5">
    <source>
        <dbReference type="EMBL" id="KUG53813.1"/>
    </source>
</evidence>
<dbReference type="OrthoDB" id="3784334at2"/>
<dbReference type="InterPro" id="IPR057326">
    <property type="entry name" value="KR_dom"/>
</dbReference>
<reference evidence="5 6" key="1">
    <citation type="submission" date="2015-12" db="EMBL/GenBank/DDBJ databases">
        <title>Serinicoccus chungangenesis strain CD08_5 genome sequencing and assembly.</title>
        <authorList>
            <person name="Chander A.M."/>
            <person name="Kaur G."/>
            <person name="Nair G.R."/>
            <person name="Dhawan D.K."/>
            <person name="Kochhar R.K."/>
            <person name="Mayilraj S."/>
            <person name="Bhadada S.K."/>
        </authorList>
    </citation>
    <scope>NUCLEOTIDE SEQUENCE [LARGE SCALE GENOMIC DNA]</scope>
    <source>
        <strain evidence="5 6">CD08_5</strain>
    </source>
</reference>
<dbReference type="Proteomes" id="UP000054837">
    <property type="component" value="Unassembled WGS sequence"/>
</dbReference>
<dbReference type="Gene3D" id="3.40.50.720">
    <property type="entry name" value="NAD(P)-binding Rossmann-like Domain"/>
    <property type="match status" value="1"/>
</dbReference>
<evidence type="ECO:0000256" key="2">
    <source>
        <dbReference type="ARBA" id="ARBA00023002"/>
    </source>
</evidence>
<dbReference type="PANTHER" id="PTHR44196:SF1">
    <property type="entry name" value="DEHYDROGENASE_REDUCTASE SDR FAMILY MEMBER 7B"/>
    <property type="match status" value="1"/>
</dbReference>
<dbReference type="STRING" id="767452.AVL62_02395"/>
<evidence type="ECO:0000313" key="6">
    <source>
        <dbReference type="Proteomes" id="UP000054837"/>
    </source>
</evidence>
<evidence type="ECO:0000259" key="4">
    <source>
        <dbReference type="SMART" id="SM00822"/>
    </source>
</evidence>
<accession>A0A0W8I6C3</accession>
<protein>
    <recommendedName>
        <fullName evidence="4">Ketoreductase domain-containing protein</fullName>
    </recommendedName>
</protein>
<dbReference type="EMBL" id="LQBL01000028">
    <property type="protein sequence ID" value="KUG53813.1"/>
    <property type="molecule type" value="Genomic_DNA"/>
</dbReference>
<evidence type="ECO:0000256" key="1">
    <source>
        <dbReference type="ARBA" id="ARBA00006484"/>
    </source>
</evidence>
<gene>
    <name evidence="5" type="ORF">AVL62_02395</name>
</gene>
<dbReference type="PRINTS" id="PR00080">
    <property type="entry name" value="SDRFAMILY"/>
</dbReference>
<proteinExistence type="inferred from homology"/>
<dbReference type="GO" id="GO:0016020">
    <property type="term" value="C:membrane"/>
    <property type="evidence" value="ECO:0007669"/>
    <property type="project" value="TreeGrafter"/>
</dbReference>
<comment type="similarity">
    <text evidence="1 3">Belongs to the short-chain dehydrogenases/reductases (SDR) family.</text>
</comment>
<dbReference type="InterPro" id="IPR002347">
    <property type="entry name" value="SDR_fam"/>
</dbReference>
<feature type="domain" description="Ketoreductase" evidence="4">
    <location>
        <begin position="3"/>
        <end position="171"/>
    </location>
</feature>
<dbReference type="Pfam" id="PF00106">
    <property type="entry name" value="adh_short"/>
    <property type="match status" value="1"/>
</dbReference>
<keyword evidence="6" id="KW-1185">Reference proteome</keyword>
<dbReference type="InterPro" id="IPR036291">
    <property type="entry name" value="NAD(P)-bd_dom_sf"/>
</dbReference>